<dbReference type="RefSeq" id="WP_266350594.1">
    <property type="nucleotide sequence ID" value="NZ_JAPKNG010000006.1"/>
</dbReference>
<feature type="domain" description="NAD-dependent epimerase/dehydratase" evidence="1">
    <location>
        <begin position="3"/>
        <end position="218"/>
    </location>
</feature>
<dbReference type="EMBL" id="JAUSVO010000006">
    <property type="protein sequence ID" value="MDQ0439703.1"/>
    <property type="molecule type" value="Genomic_DNA"/>
</dbReference>
<proteinExistence type="predicted"/>
<gene>
    <name evidence="2" type="ORF">QO014_004109</name>
</gene>
<name>A0ABU0HBM0_9HYPH</name>
<dbReference type="InterPro" id="IPR036291">
    <property type="entry name" value="NAD(P)-bd_dom_sf"/>
</dbReference>
<dbReference type="CDD" id="cd05262">
    <property type="entry name" value="SDR_a7"/>
    <property type="match status" value="1"/>
</dbReference>
<evidence type="ECO:0000313" key="2">
    <source>
        <dbReference type="EMBL" id="MDQ0439703.1"/>
    </source>
</evidence>
<dbReference type="SUPFAM" id="SSF51735">
    <property type="entry name" value="NAD(P)-binding Rossmann-fold domains"/>
    <property type="match status" value="1"/>
</dbReference>
<evidence type="ECO:0000259" key="1">
    <source>
        <dbReference type="Pfam" id="PF01370"/>
    </source>
</evidence>
<sequence length="299" mass="31418">MRVFLTGATGFIGSHILPELLAAGHEVIGNARSRAGADALAAAGASAHLGTLEDPAGLAEGARNADAVIHTAFDHDFSNFVANCEKDRRVIAALGSVLKGSDRPMLITSGVGIGDPRNGQPAREDVFDAHHFNPRIASEQAGQALLEDGVNLSVVRLPQVHDTVKQGLISPYIEMARAKGTVAYVGEGANRWSAGHVLDVAKLYVLALERAEAGARYHAVAEEGVAARDIAETVAAGLRLPVVSLSKDEAAAHFGWFAMFASADIVASSAITREKLGWLPTGPSLLDDLRQMDYTARTA</sequence>
<dbReference type="Pfam" id="PF01370">
    <property type="entry name" value="Epimerase"/>
    <property type="match status" value="1"/>
</dbReference>
<keyword evidence="3" id="KW-1185">Reference proteome</keyword>
<dbReference type="InterPro" id="IPR001509">
    <property type="entry name" value="Epimerase_deHydtase"/>
</dbReference>
<comment type="caution">
    <text evidence="2">The sequence shown here is derived from an EMBL/GenBank/DDBJ whole genome shotgun (WGS) entry which is preliminary data.</text>
</comment>
<reference evidence="2 3" key="1">
    <citation type="submission" date="2023-07" db="EMBL/GenBank/DDBJ databases">
        <title>Genomic Encyclopedia of Type Strains, Phase IV (KMG-IV): sequencing the most valuable type-strain genomes for metagenomic binning, comparative biology and taxonomic classification.</title>
        <authorList>
            <person name="Goeker M."/>
        </authorList>
    </citation>
    <scope>NUCLEOTIDE SEQUENCE [LARGE SCALE GENOMIC DNA]</scope>
    <source>
        <strain evidence="2 3">B6-8</strain>
    </source>
</reference>
<dbReference type="InterPro" id="IPR051783">
    <property type="entry name" value="NAD(P)-dependent_oxidoreduct"/>
</dbReference>
<dbReference type="PANTHER" id="PTHR48079:SF6">
    <property type="entry name" value="NAD(P)-BINDING DOMAIN-CONTAINING PROTEIN-RELATED"/>
    <property type="match status" value="1"/>
</dbReference>
<dbReference type="Proteomes" id="UP001241603">
    <property type="component" value="Unassembled WGS sequence"/>
</dbReference>
<accession>A0ABU0HBM0</accession>
<evidence type="ECO:0000313" key="3">
    <source>
        <dbReference type="Proteomes" id="UP001241603"/>
    </source>
</evidence>
<protein>
    <submittedName>
        <fullName evidence="2">Nucleoside-diphosphate-sugar epimerase</fullName>
    </submittedName>
</protein>
<organism evidence="2 3">
    <name type="scientific">Kaistia dalseonensis</name>
    <dbReference type="NCBI Taxonomy" id="410840"/>
    <lineage>
        <taxon>Bacteria</taxon>
        <taxon>Pseudomonadati</taxon>
        <taxon>Pseudomonadota</taxon>
        <taxon>Alphaproteobacteria</taxon>
        <taxon>Hyphomicrobiales</taxon>
        <taxon>Kaistiaceae</taxon>
        <taxon>Kaistia</taxon>
    </lineage>
</organism>
<dbReference type="PANTHER" id="PTHR48079">
    <property type="entry name" value="PROTEIN YEEZ"/>
    <property type="match status" value="1"/>
</dbReference>
<dbReference type="Gene3D" id="3.40.50.720">
    <property type="entry name" value="NAD(P)-binding Rossmann-like Domain"/>
    <property type="match status" value="1"/>
</dbReference>